<dbReference type="InterPro" id="IPR050259">
    <property type="entry name" value="SDR"/>
</dbReference>
<dbReference type="EC" id="1.1.1.-" evidence="2"/>
<protein>
    <submittedName>
        <fullName evidence="2">2-hydroxycyclohexanecarboxyl-CoA dehydrogenase</fullName>
        <ecNumber evidence="2">1.1.1.-</ecNumber>
    </submittedName>
</protein>
<dbReference type="InterPro" id="IPR020904">
    <property type="entry name" value="Sc_DH/Rdtase_CS"/>
</dbReference>
<evidence type="ECO:0000313" key="2">
    <source>
        <dbReference type="EMBL" id="MDR7157246.1"/>
    </source>
</evidence>
<name>A0ABU1X802_SPHXE</name>
<dbReference type="PRINTS" id="PR00081">
    <property type="entry name" value="GDHRDH"/>
</dbReference>
<gene>
    <name evidence="2" type="ORF">J2W40_004094</name>
</gene>
<dbReference type="RefSeq" id="WP_310227756.1">
    <property type="nucleotide sequence ID" value="NZ_JAVDWV010000036.1"/>
</dbReference>
<dbReference type="EMBL" id="JAVDWV010000036">
    <property type="protein sequence ID" value="MDR7157246.1"/>
    <property type="molecule type" value="Genomic_DNA"/>
</dbReference>
<dbReference type="InterPro" id="IPR002347">
    <property type="entry name" value="SDR_fam"/>
</dbReference>
<dbReference type="GO" id="GO:0016491">
    <property type="term" value="F:oxidoreductase activity"/>
    <property type="evidence" value="ECO:0007669"/>
    <property type="project" value="UniProtKB-KW"/>
</dbReference>
<dbReference type="PRINTS" id="PR00080">
    <property type="entry name" value="SDRFAMILY"/>
</dbReference>
<dbReference type="PANTHER" id="PTHR42879:SF2">
    <property type="entry name" value="3-OXOACYL-[ACYL-CARRIER-PROTEIN] REDUCTASE FABG"/>
    <property type="match status" value="1"/>
</dbReference>
<evidence type="ECO:0000256" key="1">
    <source>
        <dbReference type="ARBA" id="ARBA00006484"/>
    </source>
</evidence>
<evidence type="ECO:0000313" key="3">
    <source>
        <dbReference type="Proteomes" id="UP001267638"/>
    </source>
</evidence>
<proteinExistence type="inferred from homology"/>
<comment type="caution">
    <text evidence="2">The sequence shown here is derived from an EMBL/GenBank/DDBJ whole genome shotgun (WGS) entry which is preliminary data.</text>
</comment>
<dbReference type="Pfam" id="PF13561">
    <property type="entry name" value="adh_short_C2"/>
    <property type="match status" value="1"/>
</dbReference>
<keyword evidence="3" id="KW-1185">Reference proteome</keyword>
<dbReference type="Proteomes" id="UP001267638">
    <property type="component" value="Unassembled WGS sequence"/>
</dbReference>
<organism evidence="2 3">
    <name type="scientific">Sphingobium xenophagum</name>
    <dbReference type="NCBI Taxonomy" id="121428"/>
    <lineage>
        <taxon>Bacteria</taxon>
        <taxon>Pseudomonadati</taxon>
        <taxon>Pseudomonadota</taxon>
        <taxon>Alphaproteobacteria</taxon>
        <taxon>Sphingomonadales</taxon>
        <taxon>Sphingomonadaceae</taxon>
        <taxon>Sphingobium</taxon>
    </lineage>
</organism>
<dbReference type="SUPFAM" id="SSF51735">
    <property type="entry name" value="NAD(P)-binding Rossmann-fold domains"/>
    <property type="match status" value="1"/>
</dbReference>
<keyword evidence="2" id="KW-0560">Oxidoreductase</keyword>
<dbReference type="PANTHER" id="PTHR42879">
    <property type="entry name" value="3-OXOACYL-(ACYL-CARRIER-PROTEIN) REDUCTASE"/>
    <property type="match status" value="1"/>
</dbReference>
<dbReference type="NCBIfam" id="NF005559">
    <property type="entry name" value="PRK07231.1"/>
    <property type="match status" value="1"/>
</dbReference>
<dbReference type="Gene3D" id="3.40.50.720">
    <property type="entry name" value="NAD(P)-binding Rossmann-like Domain"/>
    <property type="match status" value="1"/>
</dbReference>
<comment type="similarity">
    <text evidence="1">Belongs to the short-chain dehydrogenases/reductases (SDR) family.</text>
</comment>
<dbReference type="NCBIfam" id="NF009466">
    <property type="entry name" value="PRK12826.1-2"/>
    <property type="match status" value="1"/>
</dbReference>
<sequence length="250" mass="26105">MTRSLNGKVAVVTGAGSGIGRAIAIRLAEDTAKIAIWDINAEGAAETGRLIKAAGGTAIAIGVDCSDKAAIHAAAEETRAQLGPVAILVNNAGIAPFTPFMEVEHDLFDKVIYVNLRGPYLVTKEVLPDMLSAEWGRVINITSSSVQSGSFAQVHYVSSKGGLMGMTKALALEFAASGVTFNMVPPGFIDTPMMRAAPIDVEAFAKTLPMKRIGKPEDIAAACAYLASEEASYITGQTISTNGGRYMGSH</sequence>
<reference evidence="2 3" key="1">
    <citation type="submission" date="2023-07" db="EMBL/GenBank/DDBJ databases">
        <title>Sorghum-associated microbial communities from plants grown in Nebraska, USA.</title>
        <authorList>
            <person name="Schachtman D."/>
        </authorList>
    </citation>
    <scope>NUCLEOTIDE SEQUENCE [LARGE SCALE GENOMIC DNA]</scope>
    <source>
        <strain evidence="2 3">4256</strain>
    </source>
</reference>
<accession>A0ABU1X802</accession>
<dbReference type="InterPro" id="IPR036291">
    <property type="entry name" value="NAD(P)-bd_dom_sf"/>
</dbReference>
<dbReference type="PROSITE" id="PS00061">
    <property type="entry name" value="ADH_SHORT"/>
    <property type="match status" value="1"/>
</dbReference>